<organism evidence="1">
    <name type="scientific">candidate division WOR-3 bacterium</name>
    <dbReference type="NCBI Taxonomy" id="2052148"/>
    <lineage>
        <taxon>Bacteria</taxon>
        <taxon>Bacteria division WOR-3</taxon>
    </lineage>
</organism>
<protein>
    <recommendedName>
        <fullName evidence="2">4-alpha-glucanotransferase</fullName>
    </recommendedName>
</protein>
<accession>A0A7V5HND9</accession>
<dbReference type="Proteomes" id="UP000886050">
    <property type="component" value="Unassembled WGS sequence"/>
</dbReference>
<name>A0A7V5HND9_UNCW3</name>
<dbReference type="EMBL" id="DRTX01000116">
    <property type="protein sequence ID" value="HHF53155.1"/>
    <property type="molecule type" value="Genomic_DNA"/>
</dbReference>
<evidence type="ECO:0008006" key="2">
    <source>
        <dbReference type="Google" id="ProtNLM"/>
    </source>
</evidence>
<sequence length="54" mass="6559">MKKLLFGIHNHQPVGNFDWVLRFAYEKSYFPFLEIARDYPEFKFALHITGPLWE</sequence>
<dbReference type="AlphaFoldDB" id="A0A7V5HND9"/>
<feature type="non-terminal residue" evidence="1">
    <location>
        <position position="54"/>
    </location>
</feature>
<proteinExistence type="predicted"/>
<evidence type="ECO:0000313" key="1">
    <source>
        <dbReference type="EMBL" id="HHF53155.1"/>
    </source>
</evidence>
<dbReference type="InterPro" id="IPR011330">
    <property type="entry name" value="Glyco_hydro/deAcase_b/a-brl"/>
</dbReference>
<comment type="caution">
    <text evidence="1">The sequence shown here is derived from an EMBL/GenBank/DDBJ whole genome shotgun (WGS) entry which is preliminary data.</text>
</comment>
<gene>
    <name evidence="1" type="ORF">ENL43_02175</name>
</gene>
<dbReference type="GO" id="GO:0005975">
    <property type="term" value="P:carbohydrate metabolic process"/>
    <property type="evidence" value="ECO:0007669"/>
    <property type="project" value="InterPro"/>
</dbReference>
<reference evidence="1" key="1">
    <citation type="journal article" date="2020" name="mSystems">
        <title>Genome- and Community-Level Interaction Insights into Carbon Utilization and Element Cycling Functions of Hydrothermarchaeota in Hydrothermal Sediment.</title>
        <authorList>
            <person name="Zhou Z."/>
            <person name="Liu Y."/>
            <person name="Xu W."/>
            <person name="Pan J."/>
            <person name="Luo Z.H."/>
            <person name="Li M."/>
        </authorList>
    </citation>
    <scope>NUCLEOTIDE SEQUENCE [LARGE SCALE GENOMIC DNA]</scope>
    <source>
        <strain evidence="1">HyVt-96</strain>
    </source>
</reference>
<dbReference type="Gene3D" id="3.20.110.20">
    <property type="match status" value="1"/>
</dbReference>
<dbReference type="SUPFAM" id="SSF88713">
    <property type="entry name" value="Glycoside hydrolase/deacetylase"/>
    <property type="match status" value="1"/>
</dbReference>